<accession>A0A0B7N7G3</accession>
<dbReference type="EMBL" id="LN726018">
    <property type="protein sequence ID" value="CEP11358.1"/>
    <property type="molecule type" value="Genomic_DNA"/>
</dbReference>
<evidence type="ECO:0000256" key="1">
    <source>
        <dbReference type="SAM" id="MobiDB-lite"/>
    </source>
</evidence>
<feature type="region of interest" description="Disordered" evidence="1">
    <location>
        <begin position="1"/>
        <end position="24"/>
    </location>
</feature>
<evidence type="ECO:0000313" key="2">
    <source>
        <dbReference type="EMBL" id="CEP11358.1"/>
    </source>
</evidence>
<sequence length="606" mass="68907">MLKEKKRLRPSSSDGNEPAGRNDNAVYAGQNELEKYIASTKKPRFSNFVDENKENLVNWSSEKSFFDQDQLFTLWKQRFALVFRSSGKEMMKDTLKISKTDKEVWTTIREMVAAKKKVHDRFTIAGLNTLGSVSQIVERSQADYIKSLEKQISTQEIDVNNTQEVADTTTQEIDVNNTQEVADATTQELDDEHNDSITQEVSGESDATTYFHEAHRLAYIKLNGNTLKNEELASLNQLMANAPVNIIISLVTLGVKYLKQKTINTEESLITMLSISGIINLLDIKMVDIYRNSLTETQWQHVLDEEKSMNINNYSGLNDKSNNILDRLLALRNTDEILEYIDEQKHVLSKSKQSSQQPYIMLLIAEQMNFVRWSSSKDESELTVYRRFAALFDILLDSTNIEMIDGENTSEATKVSIDMNRSIFGLGEQSSSYGRRIDLILGVSHWKKRVEISSNEWKRNAASQEVVQKQQCKNLRTNACIIQQIMTRYKINTSVMAMDFVGSCGCLYMMKKTPEQVFIAKPVAKLATPHHVDHLSALKPTLNALFQMKSFLIDQTRKINEAMFELDVSNALPSLNLPSLSTASASTIPASYIFWETKCKNEPAQK</sequence>
<evidence type="ECO:0000313" key="3">
    <source>
        <dbReference type="Proteomes" id="UP000054107"/>
    </source>
</evidence>
<gene>
    <name evidence="2" type="primary">PARPA_05183.1 scaffold 16505</name>
</gene>
<dbReference type="AlphaFoldDB" id="A0A0B7N7G3"/>
<dbReference type="OrthoDB" id="2284791at2759"/>
<dbReference type="Proteomes" id="UP000054107">
    <property type="component" value="Unassembled WGS sequence"/>
</dbReference>
<name>A0A0B7N7G3_9FUNG</name>
<organism evidence="2 3">
    <name type="scientific">Parasitella parasitica</name>
    <dbReference type="NCBI Taxonomy" id="35722"/>
    <lineage>
        <taxon>Eukaryota</taxon>
        <taxon>Fungi</taxon>
        <taxon>Fungi incertae sedis</taxon>
        <taxon>Mucoromycota</taxon>
        <taxon>Mucoromycotina</taxon>
        <taxon>Mucoromycetes</taxon>
        <taxon>Mucorales</taxon>
        <taxon>Mucorineae</taxon>
        <taxon>Mucoraceae</taxon>
        <taxon>Parasitella</taxon>
    </lineage>
</organism>
<protein>
    <submittedName>
        <fullName evidence="2">Uncharacterized protein</fullName>
    </submittedName>
</protein>
<reference evidence="2 3" key="1">
    <citation type="submission" date="2014-09" db="EMBL/GenBank/DDBJ databases">
        <authorList>
            <person name="Ellenberger Sabrina"/>
        </authorList>
    </citation>
    <scope>NUCLEOTIDE SEQUENCE [LARGE SCALE GENOMIC DNA]</scope>
    <source>
        <strain evidence="2 3">CBS 412.66</strain>
    </source>
</reference>
<proteinExistence type="predicted"/>
<keyword evidence="3" id="KW-1185">Reference proteome</keyword>